<reference evidence="2" key="1">
    <citation type="submission" date="2014-09" db="EMBL/GenBank/DDBJ databases">
        <authorList>
            <person name="Sharma Rahul"/>
            <person name="Thines Marco"/>
        </authorList>
    </citation>
    <scope>NUCLEOTIDE SEQUENCE [LARGE SCALE GENOMIC DNA]</scope>
</reference>
<accession>A0A0P1AZU8</accession>
<dbReference type="RefSeq" id="XP_024583359.1">
    <property type="nucleotide sequence ID" value="XM_024717908.1"/>
</dbReference>
<evidence type="ECO:0000313" key="1">
    <source>
        <dbReference type="EMBL" id="CEG46990.1"/>
    </source>
</evidence>
<organism evidence="1 2">
    <name type="scientific">Plasmopara halstedii</name>
    <name type="common">Downy mildew of sunflower</name>
    <dbReference type="NCBI Taxonomy" id="4781"/>
    <lineage>
        <taxon>Eukaryota</taxon>
        <taxon>Sar</taxon>
        <taxon>Stramenopiles</taxon>
        <taxon>Oomycota</taxon>
        <taxon>Peronosporomycetes</taxon>
        <taxon>Peronosporales</taxon>
        <taxon>Peronosporaceae</taxon>
        <taxon>Plasmopara</taxon>
    </lineage>
</organism>
<keyword evidence="2" id="KW-1185">Reference proteome</keyword>
<dbReference type="GeneID" id="36398712"/>
<dbReference type="EMBL" id="CCYD01002371">
    <property type="protein sequence ID" value="CEG46990.1"/>
    <property type="molecule type" value="Genomic_DNA"/>
</dbReference>
<sequence length="143" mass="16196">MPSLIVSSLVILEGFVGQELEFVIDRNDPSCVYNMDQKRPLAPLYTGTERAPKVLSIRRIKKAKQSVILIVCCNATGTERASERSKRANMHYRKFFTDVAHTRSDFSPGDVPITSSWAWKQPLVRKVIATLTNLYKELIKGQL</sequence>
<dbReference type="AlphaFoldDB" id="A0A0P1AZU8"/>
<protein>
    <submittedName>
        <fullName evidence="1">Uncharacterized protein</fullName>
    </submittedName>
</protein>
<proteinExistence type="predicted"/>
<name>A0A0P1AZU8_PLAHL</name>
<dbReference type="Proteomes" id="UP000054928">
    <property type="component" value="Unassembled WGS sequence"/>
</dbReference>
<evidence type="ECO:0000313" key="2">
    <source>
        <dbReference type="Proteomes" id="UP000054928"/>
    </source>
</evidence>